<sequence>MWARNPDSVGIPGFIPLQLDITNPDSVAATAEVAKKYKRPEKQPAFKRSFLKLLSFCEQWTDVLGCLTRCCPFRQ</sequence>
<name>A0ACC4ZVI7_9BACL</name>
<dbReference type="Proteomes" id="UP000074866">
    <property type="component" value="Unassembled WGS sequence"/>
</dbReference>
<reference evidence="1 2" key="1">
    <citation type="journal article" date="2016" name="Front. Microbiol.">
        <title>Genomic Resource of Rice Seed Associated Bacteria.</title>
        <authorList>
            <person name="Midha S."/>
            <person name="Bansal K."/>
            <person name="Sharma S."/>
            <person name="Kumar N."/>
            <person name="Patil P.P."/>
            <person name="Chaudhry V."/>
            <person name="Patil P.B."/>
        </authorList>
    </citation>
    <scope>NUCLEOTIDE SEQUENCE [LARGE SCALE GENOMIC DNA]</scope>
    <source>
        <strain evidence="1 2">NS115</strain>
    </source>
</reference>
<organism evidence="1 2">
    <name type="scientific">Paenibacillus jamilae</name>
    <dbReference type="NCBI Taxonomy" id="114136"/>
    <lineage>
        <taxon>Bacteria</taxon>
        <taxon>Bacillati</taxon>
        <taxon>Bacillota</taxon>
        <taxon>Bacilli</taxon>
        <taxon>Bacillales</taxon>
        <taxon>Paenibacillaceae</taxon>
        <taxon>Paenibacillus</taxon>
    </lineage>
</organism>
<gene>
    <name evidence="1" type="ORF">NS115_11080</name>
</gene>
<dbReference type="EMBL" id="LDRX01000044">
    <property type="protein sequence ID" value="KTS82579.1"/>
    <property type="molecule type" value="Genomic_DNA"/>
</dbReference>
<evidence type="ECO:0000313" key="1">
    <source>
        <dbReference type="EMBL" id="KTS82579.1"/>
    </source>
</evidence>
<accession>A0ACC4ZVI7</accession>
<evidence type="ECO:0000313" key="2">
    <source>
        <dbReference type="Proteomes" id="UP000074866"/>
    </source>
</evidence>
<proteinExistence type="predicted"/>
<comment type="caution">
    <text evidence="1">The sequence shown here is derived from an EMBL/GenBank/DDBJ whole genome shotgun (WGS) entry which is preliminary data.</text>
</comment>
<keyword evidence="2" id="KW-1185">Reference proteome</keyword>
<protein>
    <submittedName>
        <fullName evidence="1">Uncharacterized protein</fullName>
    </submittedName>
</protein>